<dbReference type="EMBL" id="ML180622">
    <property type="protein sequence ID" value="THU76967.1"/>
    <property type="molecule type" value="Genomic_DNA"/>
</dbReference>
<evidence type="ECO:0000256" key="1">
    <source>
        <dbReference type="SAM" id="Phobius"/>
    </source>
</evidence>
<keyword evidence="1" id="KW-1133">Transmembrane helix</keyword>
<name>A0A4S8KMZ4_DENBC</name>
<sequence length="141" mass="15855">MLVGLKADTHPRSFFASVCLLFVPKPPFAFATFSIDVNASDFVPSIIIYTNCIVIFFLVATQMRPRTFSKPCQRLSILKKKVEAYVKHNVAAFHSTNFFSRSLDANCKTSLATRSRPPDANVFSIQNSIEKRKGERSATFQ</sequence>
<keyword evidence="1" id="KW-0472">Membrane</keyword>
<dbReference type="AlphaFoldDB" id="A0A4S8KMZ4"/>
<keyword evidence="3" id="KW-1185">Reference proteome</keyword>
<keyword evidence="1" id="KW-0812">Transmembrane</keyword>
<proteinExistence type="predicted"/>
<accession>A0A4S8KMZ4</accession>
<evidence type="ECO:0000313" key="3">
    <source>
        <dbReference type="Proteomes" id="UP000297245"/>
    </source>
</evidence>
<protein>
    <submittedName>
        <fullName evidence="2">Uncharacterized protein</fullName>
    </submittedName>
</protein>
<reference evidence="2 3" key="1">
    <citation type="journal article" date="2019" name="Nat. Ecol. Evol.">
        <title>Megaphylogeny resolves global patterns of mushroom evolution.</title>
        <authorList>
            <person name="Varga T."/>
            <person name="Krizsan K."/>
            <person name="Foldi C."/>
            <person name="Dima B."/>
            <person name="Sanchez-Garcia M."/>
            <person name="Sanchez-Ramirez S."/>
            <person name="Szollosi G.J."/>
            <person name="Szarkandi J.G."/>
            <person name="Papp V."/>
            <person name="Albert L."/>
            <person name="Andreopoulos W."/>
            <person name="Angelini C."/>
            <person name="Antonin V."/>
            <person name="Barry K.W."/>
            <person name="Bougher N.L."/>
            <person name="Buchanan P."/>
            <person name="Buyck B."/>
            <person name="Bense V."/>
            <person name="Catcheside P."/>
            <person name="Chovatia M."/>
            <person name="Cooper J."/>
            <person name="Damon W."/>
            <person name="Desjardin D."/>
            <person name="Finy P."/>
            <person name="Geml J."/>
            <person name="Haridas S."/>
            <person name="Hughes K."/>
            <person name="Justo A."/>
            <person name="Karasinski D."/>
            <person name="Kautmanova I."/>
            <person name="Kiss B."/>
            <person name="Kocsube S."/>
            <person name="Kotiranta H."/>
            <person name="LaButti K.M."/>
            <person name="Lechner B.E."/>
            <person name="Liimatainen K."/>
            <person name="Lipzen A."/>
            <person name="Lukacs Z."/>
            <person name="Mihaltcheva S."/>
            <person name="Morgado L.N."/>
            <person name="Niskanen T."/>
            <person name="Noordeloos M.E."/>
            <person name="Ohm R.A."/>
            <person name="Ortiz-Santana B."/>
            <person name="Ovrebo C."/>
            <person name="Racz N."/>
            <person name="Riley R."/>
            <person name="Savchenko A."/>
            <person name="Shiryaev A."/>
            <person name="Soop K."/>
            <person name="Spirin V."/>
            <person name="Szebenyi C."/>
            <person name="Tomsovsky M."/>
            <person name="Tulloss R.E."/>
            <person name="Uehling J."/>
            <person name="Grigoriev I.V."/>
            <person name="Vagvolgyi C."/>
            <person name="Papp T."/>
            <person name="Martin F.M."/>
            <person name="Miettinen O."/>
            <person name="Hibbett D.S."/>
            <person name="Nagy L.G."/>
        </authorList>
    </citation>
    <scope>NUCLEOTIDE SEQUENCE [LARGE SCALE GENOMIC DNA]</scope>
    <source>
        <strain evidence="2 3">CBS 962.96</strain>
    </source>
</reference>
<dbReference type="Proteomes" id="UP000297245">
    <property type="component" value="Unassembled WGS sequence"/>
</dbReference>
<feature type="transmembrane region" description="Helical" evidence="1">
    <location>
        <begin position="41"/>
        <end position="60"/>
    </location>
</feature>
<organism evidence="2 3">
    <name type="scientific">Dendrothele bispora (strain CBS 962.96)</name>
    <dbReference type="NCBI Taxonomy" id="1314807"/>
    <lineage>
        <taxon>Eukaryota</taxon>
        <taxon>Fungi</taxon>
        <taxon>Dikarya</taxon>
        <taxon>Basidiomycota</taxon>
        <taxon>Agaricomycotina</taxon>
        <taxon>Agaricomycetes</taxon>
        <taxon>Agaricomycetidae</taxon>
        <taxon>Agaricales</taxon>
        <taxon>Agaricales incertae sedis</taxon>
        <taxon>Dendrothele</taxon>
    </lineage>
</organism>
<evidence type="ECO:0000313" key="2">
    <source>
        <dbReference type="EMBL" id="THU76967.1"/>
    </source>
</evidence>
<gene>
    <name evidence="2" type="ORF">K435DRAFT_114677</name>
</gene>